<evidence type="ECO:0000256" key="6">
    <source>
        <dbReference type="ARBA" id="ARBA00023192"/>
    </source>
</evidence>
<evidence type="ECO:0000256" key="8">
    <source>
        <dbReference type="PIRSR" id="PIRSR001434-2"/>
    </source>
</evidence>
<feature type="modified residue" description="N6-(pyridoxal phosphate)lysine" evidence="8">
    <location>
        <position position="207"/>
    </location>
</feature>
<dbReference type="AlphaFoldDB" id="A0A915PZG6"/>
<dbReference type="WBParaSite" id="sdigi.contig395.g8008.t1">
    <property type="protein sequence ID" value="sdigi.contig395.g8008.t1"/>
    <property type="gene ID" value="sdigi.contig395.g8008"/>
</dbReference>
<keyword evidence="5 8" id="KW-0663">Pyridoxal phosphate</keyword>
<dbReference type="GO" id="GO:0030170">
    <property type="term" value="F:pyridoxal phosphate binding"/>
    <property type="evidence" value="ECO:0007669"/>
    <property type="project" value="InterPro"/>
</dbReference>
<evidence type="ECO:0000256" key="2">
    <source>
        <dbReference type="ARBA" id="ARBA00005038"/>
    </source>
</evidence>
<comment type="cofactor">
    <cofactor evidence="1 9">
        <name>pyridoxal 5'-phosphate</name>
        <dbReference type="ChEBI" id="CHEBI:597326"/>
    </cofactor>
</comment>
<evidence type="ECO:0000256" key="3">
    <source>
        <dbReference type="ARBA" id="ARBA00009077"/>
    </source>
</evidence>
<dbReference type="Proteomes" id="UP000887581">
    <property type="component" value="Unplaced"/>
</dbReference>
<dbReference type="GO" id="GO:0019343">
    <property type="term" value="P:cysteine biosynthetic process via cystathionine"/>
    <property type="evidence" value="ECO:0007669"/>
    <property type="project" value="TreeGrafter"/>
</dbReference>
<name>A0A915PZG6_9BILA</name>
<organism evidence="10 11">
    <name type="scientific">Setaria digitata</name>
    <dbReference type="NCBI Taxonomy" id="48799"/>
    <lineage>
        <taxon>Eukaryota</taxon>
        <taxon>Metazoa</taxon>
        <taxon>Ecdysozoa</taxon>
        <taxon>Nematoda</taxon>
        <taxon>Chromadorea</taxon>
        <taxon>Rhabditida</taxon>
        <taxon>Spirurina</taxon>
        <taxon>Spiruromorpha</taxon>
        <taxon>Filarioidea</taxon>
        <taxon>Setariidae</taxon>
        <taxon>Setaria</taxon>
    </lineage>
</organism>
<evidence type="ECO:0000256" key="9">
    <source>
        <dbReference type="RuleBase" id="RU362118"/>
    </source>
</evidence>
<dbReference type="InterPro" id="IPR015424">
    <property type="entry name" value="PyrdxlP-dep_Trfase"/>
</dbReference>
<evidence type="ECO:0000256" key="1">
    <source>
        <dbReference type="ARBA" id="ARBA00001933"/>
    </source>
</evidence>
<evidence type="ECO:0000313" key="10">
    <source>
        <dbReference type="Proteomes" id="UP000887581"/>
    </source>
</evidence>
<dbReference type="Gene3D" id="3.40.640.10">
    <property type="entry name" value="Type I PLP-dependent aspartate aminotransferase-like (Major domain)"/>
    <property type="match status" value="1"/>
</dbReference>
<dbReference type="EC" id="4.4.1.1" evidence="4"/>
<keyword evidence="10" id="KW-1185">Reference proteome</keyword>
<dbReference type="InterPro" id="IPR000277">
    <property type="entry name" value="Cys/Met-Metab_PyrdxlP-dep_enz"/>
</dbReference>
<dbReference type="Pfam" id="PF01053">
    <property type="entry name" value="Cys_Met_Meta_PP"/>
    <property type="match status" value="1"/>
</dbReference>
<proteinExistence type="inferred from homology"/>
<comment type="similarity">
    <text evidence="3 9">Belongs to the trans-sulfuration enzymes family.</text>
</comment>
<dbReference type="PANTHER" id="PTHR11808">
    <property type="entry name" value="TRANS-SULFURATION ENZYME FAMILY MEMBER"/>
    <property type="match status" value="1"/>
</dbReference>
<dbReference type="InterPro" id="IPR054542">
    <property type="entry name" value="Cys_met_metab_PP"/>
</dbReference>
<dbReference type="PROSITE" id="PS00868">
    <property type="entry name" value="CYS_MET_METAB_PP"/>
    <property type="match status" value="1"/>
</dbReference>
<reference evidence="11" key="1">
    <citation type="submission" date="2022-11" db="UniProtKB">
        <authorList>
            <consortium name="WormBaseParasite"/>
        </authorList>
    </citation>
    <scope>IDENTIFICATION</scope>
</reference>
<protein>
    <recommendedName>
        <fullName evidence="4">cystathionine gamma-lyase</fullName>
        <ecNumber evidence="4">4.4.1.1</ecNumber>
    </recommendedName>
    <alternativeName>
        <fullName evidence="7">Gamma-cystathionase</fullName>
    </alternativeName>
</protein>
<dbReference type="CDD" id="cd00614">
    <property type="entry name" value="CGS_like"/>
    <property type="match status" value="1"/>
</dbReference>
<dbReference type="GO" id="GO:0005737">
    <property type="term" value="C:cytoplasm"/>
    <property type="evidence" value="ECO:0007669"/>
    <property type="project" value="TreeGrafter"/>
</dbReference>
<dbReference type="Gene3D" id="3.90.1150.10">
    <property type="entry name" value="Aspartate Aminotransferase, domain 1"/>
    <property type="match status" value="1"/>
</dbReference>
<sequence>MPNDQGHFQHFGTNTVHTGQEPEQWDMHQLIPPISLSTTYKQPEPGNPIKHDYSRAGNPSRDVLEKCLASLEDGEYCRVYSSGLAASMAITNMLNLGDHILCCDDVYGGTQRFFRKVSVVHHGLEVSFVDMTDLKAFKKALRSNTKMVWLETPSNPLLKVVDIAAVVEITKTFQRDVIVIVDNTFMSPYFQRPLSLGADIVLHSITKYINGHSDVVMGAVITNMKTLDEHLRFQQLAVGAVPSPFDCFLVNRGVKTLHLRMQAHMANAMQIAKFLESNPRIERVFYPELESHPHHDIHKKQTKGMSGMISFYLKGGLEESREFLSNLKIFVLAESLGGFESLAELPAVMTHASVPVEDRISLGITDNLIRLSVGIEDVEDLIQDLDQALKKTIPTKLA</sequence>
<dbReference type="InterPro" id="IPR015422">
    <property type="entry name" value="PyrdxlP-dep_Trfase_small"/>
</dbReference>
<dbReference type="PANTHER" id="PTHR11808:SF15">
    <property type="entry name" value="CYSTATHIONINE GAMMA-LYASE"/>
    <property type="match status" value="1"/>
</dbReference>
<accession>A0A915PZG6</accession>
<evidence type="ECO:0000256" key="5">
    <source>
        <dbReference type="ARBA" id="ARBA00022898"/>
    </source>
</evidence>
<dbReference type="SUPFAM" id="SSF53383">
    <property type="entry name" value="PLP-dependent transferases"/>
    <property type="match status" value="1"/>
</dbReference>
<evidence type="ECO:0000256" key="7">
    <source>
        <dbReference type="ARBA" id="ARBA00029853"/>
    </source>
</evidence>
<dbReference type="FunFam" id="3.40.640.10:FF:000009">
    <property type="entry name" value="Cystathionine gamma-synthase homolog"/>
    <property type="match status" value="1"/>
</dbReference>
<comment type="pathway">
    <text evidence="2">Amino-acid biosynthesis; L-cysteine biosynthesis; L-cysteine from L-homocysteine and L-serine: step 2/2.</text>
</comment>
<dbReference type="FunFam" id="3.90.1150.10:FF:000008">
    <property type="entry name" value="Cystathionine gamma-synthase"/>
    <property type="match status" value="1"/>
</dbReference>
<keyword evidence="6" id="KW-0028">Amino-acid biosynthesis</keyword>
<evidence type="ECO:0000313" key="11">
    <source>
        <dbReference type="WBParaSite" id="sdigi.contig395.g8008.t1"/>
    </source>
</evidence>
<dbReference type="GO" id="GO:0004123">
    <property type="term" value="F:cystathionine gamma-lyase activity"/>
    <property type="evidence" value="ECO:0007669"/>
    <property type="project" value="TreeGrafter"/>
</dbReference>
<dbReference type="GO" id="GO:0019346">
    <property type="term" value="P:transsulfuration"/>
    <property type="evidence" value="ECO:0007669"/>
    <property type="project" value="InterPro"/>
</dbReference>
<evidence type="ECO:0000256" key="4">
    <source>
        <dbReference type="ARBA" id="ARBA00012085"/>
    </source>
</evidence>
<dbReference type="PIRSF" id="PIRSF001434">
    <property type="entry name" value="CGS"/>
    <property type="match status" value="1"/>
</dbReference>
<keyword evidence="6" id="KW-0198">Cysteine biosynthesis</keyword>
<dbReference type="InterPro" id="IPR015421">
    <property type="entry name" value="PyrdxlP-dep_Trfase_major"/>
</dbReference>